<evidence type="ECO:0000313" key="6">
    <source>
        <dbReference type="EMBL" id="KAK4021975.1"/>
    </source>
</evidence>
<feature type="domain" description="PIH1D1/2/3 CS-like" evidence="5">
    <location>
        <begin position="270"/>
        <end position="322"/>
    </location>
</feature>
<dbReference type="EMBL" id="JAOYFB010000037">
    <property type="protein sequence ID" value="KAK4021975.1"/>
    <property type="molecule type" value="Genomic_DNA"/>
</dbReference>
<dbReference type="PANTHER" id="PTHR22997">
    <property type="entry name" value="PIH1 DOMAIN-CONTAINING PROTEIN 1"/>
    <property type="match status" value="1"/>
</dbReference>
<gene>
    <name evidence="6" type="ORF">OUZ56_007462</name>
</gene>
<keyword evidence="7" id="KW-1185">Reference proteome</keyword>
<dbReference type="InterPro" id="IPR041442">
    <property type="entry name" value="PIH1D1/2/3_CS-like"/>
</dbReference>
<evidence type="ECO:0000259" key="4">
    <source>
        <dbReference type="Pfam" id="PF08190"/>
    </source>
</evidence>
<evidence type="ECO:0000256" key="2">
    <source>
        <dbReference type="ARBA" id="ARBA00040540"/>
    </source>
</evidence>
<dbReference type="Pfam" id="PF08190">
    <property type="entry name" value="PIH1"/>
    <property type="match status" value="1"/>
</dbReference>
<dbReference type="Proteomes" id="UP001234178">
    <property type="component" value="Unassembled WGS sequence"/>
</dbReference>
<reference evidence="6 7" key="1">
    <citation type="journal article" date="2023" name="Nucleic Acids Res.">
        <title>The hologenome of Daphnia magna reveals possible DNA methylation and microbiome-mediated evolution of the host genome.</title>
        <authorList>
            <person name="Chaturvedi A."/>
            <person name="Li X."/>
            <person name="Dhandapani V."/>
            <person name="Marshall H."/>
            <person name="Kissane S."/>
            <person name="Cuenca-Cambronero M."/>
            <person name="Asole G."/>
            <person name="Calvet F."/>
            <person name="Ruiz-Romero M."/>
            <person name="Marangio P."/>
            <person name="Guigo R."/>
            <person name="Rago D."/>
            <person name="Mirbahai L."/>
            <person name="Eastwood N."/>
            <person name="Colbourne J.K."/>
            <person name="Zhou J."/>
            <person name="Mallon E."/>
            <person name="Orsini L."/>
        </authorList>
    </citation>
    <scope>NUCLEOTIDE SEQUENCE [LARGE SCALE GENOMIC DNA]</scope>
    <source>
        <strain evidence="6">LRV0_1</strain>
    </source>
</reference>
<accession>A0ABR0AA14</accession>
<dbReference type="Pfam" id="PF18201">
    <property type="entry name" value="PIH1_CS"/>
    <property type="match status" value="1"/>
</dbReference>
<comment type="caution">
    <text evidence="6">The sequence shown here is derived from an EMBL/GenBank/DDBJ whole genome shotgun (WGS) entry which is preliminary data.</text>
</comment>
<comment type="similarity">
    <text evidence="1">Belongs to the PIH1 family.</text>
</comment>
<proteinExistence type="inferred from homology"/>
<dbReference type="PANTHER" id="PTHR22997:SF0">
    <property type="entry name" value="PIH1 DOMAIN-CONTAINING PROTEIN 1"/>
    <property type="match status" value="1"/>
</dbReference>
<sequence>MSLKPSSAMRLEIDESIIHSQLKFNLYLLQKEDEEFQQLLSAAISERDSVPVDDFPYKTVKPKPGFCAKTQNIITSQKVFVNICHTTIIPAPADITESELTRILESDEPSTFRIPMSLGEGHEEVDKSGQPCIAYDVAINSNFFEKVESSLLFQTFLITIAMEGLEDKYKMELDKNGWNILKHRRCFGSMQLHRIEQRNEKPYVQEVPKKSQLKDVNNLKLIEEVDQIIPKTNTSEHFQKATPWYALVSTPDGIKLVVARIPVFQSEIGNISLSVVSNDCVSVKGEDGQNIVNVSLPYSVDPQKSKAIFNKTTKVLTVLLPLI</sequence>
<evidence type="ECO:0000313" key="7">
    <source>
        <dbReference type="Proteomes" id="UP001234178"/>
    </source>
</evidence>
<dbReference type="InterPro" id="IPR012981">
    <property type="entry name" value="PIH1_N"/>
</dbReference>
<protein>
    <recommendedName>
        <fullName evidence="2">PIH1 domain-containing protein 1</fullName>
    </recommendedName>
</protein>
<comment type="function">
    <text evidence="3">Involved in the assembly of C/D box small nucleolar ribonucleoprotein (snoRNP) particles. Recruits the SWI/SNF complex to the core promoter of rRNA genes and enhances pre-rRNA transcription. Mediates interaction of TELO2 with the R2TP complex which is necessary for the stability of MTOR and SMG1. Positively regulates the assembly and activity of the mTORC1 complex.</text>
</comment>
<dbReference type="InterPro" id="IPR050734">
    <property type="entry name" value="PIH1/Kintoun_subfamily"/>
</dbReference>
<organism evidence="6 7">
    <name type="scientific">Daphnia magna</name>
    <dbReference type="NCBI Taxonomy" id="35525"/>
    <lineage>
        <taxon>Eukaryota</taxon>
        <taxon>Metazoa</taxon>
        <taxon>Ecdysozoa</taxon>
        <taxon>Arthropoda</taxon>
        <taxon>Crustacea</taxon>
        <taxon>Branchiopoda</taxon>
        <taxon>Diplostraca</taxon>
        <taxon>Cladocera</taxon>
        <taxon>Anomopoda</taxon>
        <taxon>Daphniidae</taxon>
        <taxon>Daphnia</taxon>
    </lineage>
</organism>
<evidence type="ECO:0000259" key="5">
    <source>
        <dbReference type="Pfam" id="PF18201"/>
    </source>
</evidence>
<feature type="domain" description="PIH1 N-terminal" evidence="4">
    <location>
        <begin position="57"/>
        <end position="201"/>
    </location>
</feature>
<name>A0ABR0AA14_9CRUS</name>
<evidence type="ECO:0000256" key="1">
    <source>
        <dbReference type="ARBA" id="ARBA00008511"/>
    </source>
</evidence>
<evidence type="ECO:0000256" key="3">
    <source>
        <dbReference type="ARBA" id="ARBA00046233"/>
    </source>
</evidence>